<dbReference type="SUPFAM" id="SSF52058">
    <property type="entry name" value="L domain-like"/>
    <property type="match status" value="1"/>
</dbReference>
<keyword evidence="1" id="KW-0677">Repeat</keyword>
<keyword evidence="5" id="KW-1185">Reference proteome</keyword>
<dbReference type="InterPro" id="IPR032675">
    <property type="entry name" value="LRR_dom_sf"/>
</dbReference>
<evidence type="ECO:0000259" key="2">
    <source>
        <dbReference type="Pfam" id="PF23598"/>
    </source>
</evidence>
<name>A0AAV8HCH3_9POAL</name>
<dbReference type="InterPro" id="IPR055414">
    <property type="entry name" value="LRR_R13L4/SHOC2-like"/>
</dbReference>
<dbReference type="PANTHER" id="PTHR47186">
    <property type="entry name" value="LEUCINE-RICH REPEAT-CONTAINING PROTEIN 57"/>
    <property type="match status" value="1"/>
</dbReference>
<reference evidence="4" key="1">
    <citation type="submission" date="2022-08" db="EMBL/GenBank/DDBJ databases">
        <authorList>
            <person name="Marques A."/>
        </authorList>
    </citation>
    <scope>NUCLEOTIDE SEQUENCE</scope>
    <source>
        <strain evidence="4">RhyPub2mFocal</strain>
        <tissue evidence="4">Leaves</tissue>
    </source>
</reference>
<dbReference type="EMBL" id="JAMFTS010000004">
    <property type="protein sequence ID" value="KAJ4761901.1"/>
    <property type="molecule type" value="Genomic_DNA"/>
</dbReference>
<organism evidence="4 5">
    <name type="scientific">Rhynchospora pubera</name>
    <dbReference type="NCBI Taxonomy" id="906938"/>
    <lineage>
        <taxon>Eukaryota</taxon>
        <taxon>Viridiplantae</taxon>
        <taxon>Streptophyta</taxon>
        <taxon>Embryophyta</taxon>
        <taxon>Tracheophyta</taxon>
        <taxon>Spermatophyta</taxon>
        <taxon>Magnoliopsida</taxon>
        <taxon>Liliopsida</taxon>
        <taxon>Poales</taxon>
        <taxon>Cyperaceae</taxon>
        <taxon>Cyperoideae</taxon>
        <taxon>Rhynchosporeae</taxon>
        <taxon>Rhynchospora</taxon>
    </lineage>
</organism>
<dbReference type="EMBL" id="JAMFTS010000001">
    <property type="protein sequence ID" value="KAJ4814390.1"/>
    <property type="molecule type" value="Genomic_DNA"/>
</dbReference>
<accession>A0AAV8HCH3</accession>
<dbReference type="AlphaFoldDB" id="A0AAV8HCH3"/>
<sequence>MPPNYWGVIPKSFGNLRGLQTLDARRFGDRQWSINVTKLQNLRRLFTSTDYPVAISKGIGNLKELQVLKWIDLKRSHRRVIEELAQLQQLRKLGVSGLRSELYENFFHSIGELNSLRSLGIRIATSEEAAAVFQDSVSSPPEHLRSIELEGWIGKLPAWVSSRYNLAKVTLLKTRLDDDAIFVLQQLPNLLLLRLWEDSYVGAKLTFRSAKFSKLKQLYVWCLENLEELDFEEGTSPELQTLVIKDCKLKSSINGAEHLPKLKKLILDEYVYVANLDEVQRQVGEHPNHPALEIKMPWYQKRMEDL</sequence>
<dbReference type="Pfam" id="PF23598">
    <property type="entry name" value="LRR_14"/>
    <property type="match status" value="1"/>
</dbReference>
<dbReference type="PANTHER" id="PTHR47186:SF57">
    <property type="entry name" value="OS02G0478300 PROTEIN"/>
    <property type="match status" value="1"/>
</dbReference>
<evidence type="ECO:0000313" key="3">
    <source>
        <dbReference type="EMBL" id="KAJ4761901.1"/>
    </source>
</evidence>
<gene>
    <name evidence="4" type="ORF">LUZ62_026956</name>
    <name evidence="3" type="ORF">LUZ62_072276</name>
</gene>
<evidence type="ECO:0000256" key="1">
    <source>
        <dbReference type="ARBA" id="ARBA00022737"/>
    </source>
</evidence>
<dbReference type="Proteomes" id="UP001140206">
    <property type="component" value="Chromosome 4"/>
</dbReference>
<proteinExistence type="predicted"/>
<evidence type="ECO:0000313" key="4">
    <source>
        <dbReference type="EMBL" id="KAJ4814390.1"/>
    </source>
</evidence>
<protein>
    <submittedName>
        <fullName evidence="4">Disease resistance protein (CC-NBS-LRR class) family</fullName>
    </submittedName>
</protein>
<feature type="domain" description="Disease resistance R13L4/SHOC-2-like LRR" evidence="2">
    <location>
        <begin position="9"/>
        <end position="292"/>
    </location>
</feature>
<comment type="caution">
    <text evidence="4">The sequence shown here is derived from an EMBL/GenBank/DDBJ whole genome shotgun (WGS) entry which is preliminary data.</text>
</comment>
<evidence type="ECO:0000313" key="5">
    <source>
        <dbReference type="Proteomes" id="UP001140206"/>
    </source>
</evidence>
<dbReference type="Gene3D" id="3.80.10.10">
    <property type="entry name" value="Ribonuclease Inhibitor"/>
    <property type="match status" value="1"/>
</dbReference>
<dbReference type="Proteomes" id="UP001140206">
    <property type="component" value="Chromosome 1"/>
</dbReference>